<evidence type="ECO:0000256" key="6">
    <source>
        <dbReference type="ARBA" id="ARBA00022729"/>
    </source>
</evidence>
<comment type="subcellular location">
    <subcellularLocation>
        <location evidence="2">Cell membrane</location>
        <topology evidence="2">Lipid-anchor</topology>
        <topology evidence="2">GPI-anchor</topology>
    </subcellularLocation>
</comment>
<keyword evidence="14" id="KW-1185">Reference proteome</keyword>
<keyword evidence="9" id="KW-0119">Carbohydrate metabolism</keyword>
<keyword evidence="3" id="KW-1003">Cell membrane</keyword>
<keyword evidence="5" id="KW-0479">Metal-binding</keyword>
<evidence type="ECO:0000256" key="11">
    <source>
        <dbReference type="ARBA" id="ARBA00023316"/>
    </source>
</evidence>
<dbReference type="PANTHER" id="PTHR46471:SF2">
    <property type="entry name" value="CHITIN DEACETYLASE-RELATED"/>
    <property type="match status" value="1"/>
</dbReference>
<evidence type="ECO:0000256" key="8">
    <source>
        <dbReference type="ARBA" id="ARBA00023136"/>
    </source>
</evidence>
<dbReference type="AlphaFoldDB" id="A0A0C9UGC4"/>
<accession>A0A0C9UGC4</accession>
<keyword evidence="6" id="KW-0732">Signal</keyword>
<dbReference type="Proteomes" id="UP000054279">
    <property type="component" value="Unassembled WGS sequence"/>
</dbReference>
<evidence type="ECO:0000259" key="12">
    <source>
        <dbReference type="PROSITE" id="PS51677"/>
    </source>
</evidence>
<proteinExistence type="predicted"/>
<keyword evidence="4" id="KW-0325">Glycoprotein</keyword>
<dbReference type="OrthoDB" id="2125469at2759"/>
<keyword evidence="11" id="KW-0961">Cell wall biogenesis/degradation</keyword>
<keyword evidence="10" id="KW-0449">Lipoprotein</keyword>
<dbReference type="HOGENOM" id="CLU_021264_11_2_1"/>
<dbReference type="EMBL" id="KN837132">
    <property type="protein sequence ID" value="KIJ42103.1"/>
    <property type="molecule type" value="Genomic_DNA"/>
</dbReference>
<gene>
    <name evidence="13" type="ORF">M422DRAFT_171439</name>
</gene>
<evidence type="ECO:0000313" key="14">
    <source>
        <dbReference type="Proteomes" id="UP000054279"/>
    </source>
</evidence>
<dbReference type="GO" id="GO:0005975">
    <property type="term" value="P:carbohydrate metabolic process"/>
    <property type="evidence" value="ECO:0007669"/>
    <property type="project" value="InterPro"/>
</dbReference>
<feature type="non-terminal residue" evidence="13">
    <location>
        <position position="1"/>
    </location>
</feature>
<feature type="domain" description="NodB homology" evidence="12">
    <location>
        <begin position="1"/>
        <end position="88"/>
    </location>
</feature>
<evidence type="ECO:0000256" key="1">
    <source>
        <dbReference type="ARBA" id="ARBA00001941"/>
    </source>
</evidence>
<evidence type="ECO:0000256" key="2">
    <source>
        <dbReference type="ARBA" id="ARBA00004609"/>
    </source>
</evidence>
<dbReference type="GO" id="GO:0098552">
    <property type="term" value="C:side of membrane"/>
    <property type="evidence" value="ECO:0007669"/>
    <property type="project" value="UniProtKB-KW"/>
</dbReference>
<reference evidence="13 14" key="1">
    <citation type="submission" date="2014-06" db="EMBL/GenBank/DDBJ databases">
        <title>Evolutionary Origins and Diversification of the Mycorrhizal Mutualists.</title>
        <authorList>
            <consortium name="DOE Joint Genome Institute"/>
            <consortium name="Mycorrhizal Genomics Consortium"/>
            <person name="Kohler A."/>
            <person name="Kuo A."/>
            <person name="Nagy L.G."/>
            <person name="Floudas D."/>
            <person name="Copeland A."/>
            <person name="Barry K.W."/>
            <person name="Cichocki N."/>
            <person name="Veneault-Fourrey C."/>
            <person name="LaButti K."/>
            <person name="Lindquist E.A."/>
            <person name="Lipzen A."/>
            <person name="Lundell T."/>
            <person name="Morin E."/>
            <person name="Murat C."/>
            <person name="Riley R."/>
            <person name="Ohm R."/>
            <person name="Sun H."/>
            <person name="Tunlid A."/>
            <person name="Henrissat B."/>
            <person name="Grigoriev I.V."/>
            <person name="Hibbett D.S."/>
            <person name="Martin F."/>
        </authorList>
    </citation>
    <scope>NUCLEOTIDE SEQUENCE [LARGE SCALE GENOMIC DNA]</scope>
    <source>
        <strain evidence="13 14">SS14</strain>
    </source>
</reference>
<comment type="cofactor">
    <cofactor evidence="1">
        <name>Co(2+)</name>
        <dbReference type="ChEBI" id="CHEBI:48828"/>
    </cofactor>
</comment>
<dbReference type="GO" id="GO:0046872">
    <property type="term" value="F:metal ion binding"/>
    <property type="evidence" value="ECO:0007669"/>
    <property type="project" value="UniProtKB-KW"/>
</dbReference>
<evidence type="ECO:0000256" key="9">
    <source>
        <dbReference type="ARBA" id="ARBA00023277"/>
    </source>
</evidence>
<dbReference type="GO" id="GO:0005886">
    <property type="term" value="C:plasma membrane"/>
    <property type="evidence" value="ECO:0007669"/>
    <property type="project" value="UniProtKB-SubCell"/>
</dbReference>
<dbReference type="Gene3D" id="3.20.20.370">
    <property type="entry name" value="Glycoside hydrolase/deacetylase"/>
    <property type="match status" value="1"/>
</dbReference>
<dbReference type="SUPFAM" id="SSF88713">
    <property type="entry name" value="Glycoside hydrolase/deacetylase"/>
    <property type="match status" value="1"/>
</dbReference>
<protein>
    <submittedName>
        <fullName evidence="13">Carbohydrate esterase family 4 protein</fullName>
    </submittedName>
</protein>
<evidence type="ECO:0000256" key="10">
    <source>
        <dbReference type="ARBA" id="ARBA00023288"/>
    </source>
</evidence>
<dbReference type="PANTHER" id="PTHR46471">
    <property type="entry name" value="CHITIN DEACETYLASE"/>
    <property type="match status" value="1"/>
</dbReference>
<evidence type="ECO:0000313" key="13">
    <source>
        <dbReference type="EMBL" id="KIJ42103.1"/>
    </source>
</evidence>
<name>A0A0C9UGC4_SPHS4</name>
<keyword evidence="7" id="KW-0378">Hydrolase</keyword>
<keyword evidence="8" id="KW-0472">Membrane</keyword>
<evidence type="ECO:0000256" key="7">
    <source>
        <dbReference type="ARBA" id="ARBA00022801"/>
    </source>
</evidence>
<dbReference type="GO" id="GO:0016810">
    <property type="term" value="F:hydrolase activity, acting on carbon-nitrogen (but not peptide) bonds"/>
    <property type="evidence" value="ECO:0007669"/>
    <property type="project" value="InterPro"/>
</dbReference>
<dbReference type="InterPro" id="IPR011330">
    <property type="entry name" value="Glyco_hydro/deAcase_b/a-brl"/>
</dbReference>
<sequence>PALMRPPYGNYNDQVRSAAYLRNQSLIPWDFERIHLVPPSQPNRQLIPMSNAHPNNILALNHETYATTLNNILPSAITTLKNKGYTFVTVSQCLGINPYKCTSKT</sequence>
<dbReference type="PROSITE" id="PS51677">
    <property type="entry name" value="NODB"/>
    <property type="match status" value="1"/>
</dbReference>
<dbReference type="GO" id="GO:0071555">
    <property type="term" value="P:cell wall organization"/>
    <property type="evidence" value="ECO:0007669"/>
    <property type="project" value="UniProtKB-KW"/>
</dbReference>
<evidence type="ECO:0000256" key="3">
    <source>
        <dbReference type="ARBA" id="ARBA00022475"/>
    </source>
</evidence>
<evidence type="ECO:0000256" key="5">
    <source>
        <dbReference type="ARBA" id="ARBA00022723"/>
    </source>
</evidence>
<keyword evidence="4" id="KW-0336">GPI-anchor</keyword>
<dbReference type="InterPro" id="IPR002509">
    <property type="entry name" value="NODB_dom"/>
</dbReference>
<evidence type="ECO:0000256" key="4">
    <source>
        <dbReference type="ARBA" id="ARBA00022622"/>
    </source>
</evidence>
<organism evidence="13 14">
    <name type="scientific">Sphaerobolus stellatus (strain SS14)</name>
    <dbReference type="NCBI Taxonomy" id="990650"/>
    <lineage>
        <taxon>Eukaryota</taxon>
        <taxon>Fungi</taxon>
        <taxon>Dikarya</taxon>
        <taxon>Basidiomycota</taxon>
        <taxon>Agaricomycotina</taxon>
        <taxon>Agaricomycetes</taxon>
        <taxon>Phallomycetidae</taxon>
        <taxon>Geastrales</taxon>
        <taxon>Sphaerobolaceae</taxon>
        <taxon>Sphaerobolus</taxon>
    </lineage>
</organism>